<evidence type="ECO:0000313" key="2">
    <source>
        <dbReference type="EMBL" id="PWG77959.1"/>
    </source>
</evidence>
<dbReference type="AlphaFoldDB" id="A0A2U2PA01"/>
<proteinExistence type="predicted"/>
<evidence type="ECO:0000256" key="1">
    <source>
        <dbReference type="SAM" id="MobiDB-lite"/>
    </source>
</evidence>
<accession>A0A2U2PA01</accession>
<gene>
    <name evidence="2" type="ORF">DDR33_24760</name>
</gene>
<protein>
    <submittedName>
        <fullName evidence="2">Uncharacterized protein</fullName>
    </submittedName>
</protein>
<comment type="caution">
    <text evidence="2">The sequence shown here is derived from an EMBL/GenBank/DDBJ whole genome shotgun (WGS) entry which is preliminary data.</text>
</comment>
<dbReference type="Proteomes" id="UP000245647">
    <property type="component" value="Unassembled WGS sequence"/>
</dbReference>
<dbReference type="EMBL" id="QEAS01000049">
    <property type="protein sequence ID" value="PWG77959.1"/>
    <property type="molecule type" value="Genomic_DNA"/>
</dbReference>
<organism evidence="2 3">
    <name type="scientific">Pararcticibacter amylolyticus</name>
    <dbReference type="NCBI Taxonomy" id="2173175"/>
    <lineage>
        <taxon>Bacteria</taxon>
        <taxon>Pseudomonadati</taxon>
        <taxon>Bacteroidota</taxon>
        <taxon>Sphingobacteriia</taxon>
        <taxon>Sphingobacteriales</taxon>
        <taxon>Sphingobacteriaceae</taxon>
        <taxon>Pararcticibacter</taxon>
    </lineage>
</organism>
<keyword evidence="3" id="KW-1185">Reference proteome</keyword>
<sequence length="61" mass="6912">SCKKEKRFSPLQSQNEQHFEKGNKKSRRRKAGSIEKKPKANGTQLIAFRYSGTGTGKRKSS</sequence>
<feature type="non-terminal residue" evidence="2">
    <location>
        <position position="1"/>
    </location>
</feature>
<feature type="region of interest" description="Disordered" evidence="1">
    <location>
        <begin position="1"/>
        <end position="61"/>
    </location>
</feature>
<reference evidence="2 3" key="1">
    <citation type="submission" date="2018-04" db="EMBL/GenBank/DDBJ databases">
        <title>Pedobacter chongqingensis sp. nov., isolated from a rottenly hemp rope.</title>
        <authorList>
            <person name="Cai Y."/>
        </authorList>
    </citation>
    <scope>NUCLEOTIDE SEQUENCE [LARGE SCALE GENOMIC DNA]</scope>
    <source>
        <strain evidence="2 3">FJ4-8</strain>
    </source>
</reference>
<name>A0A2U2PA01_9SPHI</name>
<evidence type="ECO:0000313" key="3">
    <source>
        <dbReference type="Proteomes" id="UP000245647"/>
    </source>
</evidence>